<dbReference type="Proteomes" id="UP000037122">
    <property type="component" value="Unassembled WGS sequence"/>
</dbReference>
<evidence type="ECO:0000256" key="1">
    <source>
        <dbReference type="SAM" id="Phobius"/>
    </source>
</evidence>
<gene>
    <name evidence="2" type="ORF">QG37_03003</name>
</gene>
<comment type="caution">
    <text evidence="2">The sequence shown here is derived from an EMBL/GenBank/DDBJ whole genome shotgun (WGS) entry which is preliminary data.</text>
</comment>
<keyword evidence="1" id="KW-0472">Membrane</keyword>
<protein>
    <submittedName>
        <fullName evidence="2">Uncharacterized protein</fullName>
    </submittedName>
</protein>
<evidence type="ECO:0000313" key="2">
    <source>
        <dbReference type="EMBL" id="KNE00057.1"/>
    </source>
</evidence>
<keyword evidence="1" id="KW-1133">Transmembrane helix</keyword>
<dbReference type="VEuPathDB" id="FungiDB:QG37_03003"/>
<reference evidence="3" key="1">
    <citation type="journal article" date="2015" name="BMC Genomics">
        <title>Draft genome of a commonly misdiagnosed multidrug resistant pathogen Candida auris.</title>
        <authorList>
            <person name="Chatterjee S."/>
            <person name="Alampalli S.V."/>
            <person name="Nageshan R.K."/>
            <person name="Chettiar S.T."/>
            <person name="Joshi S."/>
            <person name="Tatu U.S."/>
        </authorList>
    </citation>
    <scope>NUCLEOTIDE SEQUENCE [LARGE SCALE GENOMIC DNA]</scope>
    <source>
        <strain evidence="3">6684</strain>
    </source>
</reference>
<proteinExistence type="predicted"/>
<keyword evidence="1" id="KW-0812">Transmembrane</keyword>
<dbReference type="EMBL" id="LGST01000020">
    <property type="protein sequence ID" value="KNE00057.1"/>
    <property type="molecule type" value="Genomic_DNA"/>
</dbReference>
<evidence type="ECO:0000313" key="3">
    <source>
        <dbReference type="Proteomes" id="UP000037122"/>
    </source>
</evidence>
<sequence>MAASKESESESESDPDPLSAIDLALLTLAAFLNMAVWNSWHFVRNPRAKFAIVLRFRKLTTLVNDSAKDIIHTREKICK</sequence>
<accession>A0A0L0P135</accession>
<organism evidence="2 3">
    <name type="scientific">Candidozyma auris</name>
    <name type="common">Yeast</name>
    <name type="synonym">Candida auris</name>
    <dbReference type="NCBI Taxonomy" id="498019"/>
    <lineage>
        <taxon>Eukaryota</taxon>
        <taxon>Fungi</taxon>
        <taxon>Dikarya</taxon>
        <taxon>Ascomycota</taxon>
        <taxon>Saccharomycotina</taxon>
        <taxon>Pichiomycetes</taxon>
        <taxon>Metschnikowiaceae</taxon>
        <taxon>Candidozyma</taxon>
    </lineage>
</organism>
<name>A0A0L0P135_CANAR</name>
<feature type="transmembrane region" description="Helical" evidence="1">
    <location>
        <begin position="20"/>
        <end position="40"/>
    </location>
</feature>
<dbReference type="AlphaFoldDB" id="A0A0L0P135"/>